<dbReference type="EMBL" id="CP020330">
    <property type="protein sequence ID" value="AQZ51643.1"/>
    <property type="molecule type" value="Genomic_DNA"/>
</dbReference>
<accession>A0A1U9Z1S0</accession>
<dbReference type="RefSeq" id="WP_018063762.1">
    <property type="nucleotide sequence ID" value="NZ_AQWH01000004.1"/>
</dbReference>
<evidence type="ECO:0000256" key="1">
    <source>
        <dbReference type="SAM" id="SignalP"/>
    </source>
</evidence>
<feature type="signal peptide" evidence="1">
    <location>
        <begin position="1"/>
        <end position="20"/>
    </location>
</feature>
<dbReference type="KEGG" id="mmed:Mame_02309"/>
<dbReference type="STRING" id="1122214.Mame_02309"/>
<name>A0A1U9Z1S0_9HYPH</name>
<dbReference type="AlphaFoldDB" id="A0A1U9Z1S0"/>
<evidence type="ECO:0000313" key="2">
    <source>
        <dbReference type="EMBL" id="AQZ51643.1"/>
    </source>
</evidence>
<proteinExistence type="predicted"/>
<protein>
    <recommendedName>
        <fullName evidence="4">Sel1 repeat family protein</fullName>
    </recommendedName>
</protein>
<dbReference type="Gene3D" id="1.25.40.10">
    <property type="entry name" value="Tetratricopeptide repeat domain"/>
    <property type="match status" value="1"/>
</dbReference>
<evidence type="ECO:0008006" key="4">
    <source>
        <dbReference type="Google" id="ProtNLM"/>
    </source>
</evidence>
<dbReference type="eggNOG" id="ENOG50332Q3">
    <property type="taxonomic scope" value="Bacteria"/>
</dbReference>
<evidence type="ECO:0000313" key="3">
    <source>
        <dbReference type="Proteomes" id="UP000191135"/>
    </source>
</evidence>
<keyword evidence="3" id="KW-1185">Reference proteome</keyword>
<gene>
    <name evidence="2" type="ORF">Mame_02309</name>
</gene>
<sequence length="239" mass="25427" precursor="true">MAKAHAIFAVLLFLPALAFAGDGSVRTVASIYDNAPRLKDIRARIVADEPVTITELQILADVGDGLAAYKLAERLLAMNRPDLNGKAAHYLAIAVNDGRTYAVPPLFAILSDRTSDISPVRLAHIENALNRQAATGDPASVLALARLYLQGHPFGARPEKAKALLRAAVDQQFVDEALALQMAMLIASGAPLSAEDEAAVRAYLRVAQESPDIGTRTAAENLLRAFAEPEALSGEDEHG</sequence>
<dbReference type="Proteomes" id="UP000191135">
    <property type="component" value="Chromosome"/>
</dbReference>
<keyword evidence="1" id="KW-0732">Signal</keyword>
<organism evidence="2 3">
    <name type="scientific">Martelella mediterranea DSM 17316</name>
    <dbReference type="NCBI Taxonomy" id="1122214"/>
    <lineage>
        <taxon>Bacteria</taxon>
        <taxon>Pseudomonadati</taxon>
        <taxon>Pseudomonadota</taxon>
        <taxon>Alphaproteobacteria</taxon>
        <taxon>Hyphomicrobiales</taxon>
        <taxon>Aurantimonadaceae</taxon>
        <taxon>Martelella</taxon>
    </lineage>
</organism>
<dbReference type="OrthoDB" id="7869376at2"/>
<feature type="chain" id="PRO_5010728285" description="Sel1 repeat family protein" evidence="1">
    <location>
        <begin position="21"/>
        <end position="239"/>
    </location>
</feature>
<reference evidence="2 3" key="1">
    <citation type="submission" date="2017-03" db="EMBL/GenBank/DDBJ databases">
        <title>Foreign affairs: Plasmid Transfer between Roseobacters and Rhizobia.</title>
        <authorList>
            <person name="Bartling P."/>
            <person name="Bunk B."/>
            <person name="Overmann J."/>
            <person name="Brinkmann H."/>
            <person name="Petersen J."/>
        </authorList>
    </citation>
    <scope>NUCLEOTIDE SEQUENCE [LARGE SCALE GENOMIC DNA]</scope>
    <source>
        <strain evidence="2 3">MACL11</strain>
    </source>
</reference>
<dbReference type="InterPro" id="IPR011990">
    <property type="entry name" value="TPR-like_helical_dom_sf"/>
</dbReference>